<sequence length="86" mass="9960">MTKKAKLLERVRNSPKDAKFSEVQKLLKDAGFKERQPKGGSSHYIYCHELLDRIVTLAKGTKRLPEYQVKDALRALQRLEGRYEKG</sequence>
<dbReference type="Proteomes" id="UP000603545">
    <property type="component" value="Unassembled WGS sequence"/>
</dbReference>
<evidence type="ECO:0000256" key="1">
    <source>
        <dbReference type="ARBA" id="ARBA00006620"/>
    </source>
</evidence>
<keyword evidence="2" id="KW-1277">Toxin-antitoxin system</keyword>
<reference evidence="8 9" key="1">
    <citation type="submission" date="2020-08" db="EMBL/GenBank/DDBJ databases">
        <title>Bridging the membrane lipid divide: bacteria of the FCB group superphylum have the potential to synthesize archaeal ether lipids.</title>
        <authorList>
            <person name="Villanueva L."/>
            <person name="Von Meijenfeldt F.A.B."/>
            <person name="Westbye A.B."/>
            <person name="Yadav S."/>
            <person name="Hopmans E.C."/>
            <person name="Dutilh B.E."/>
            <person name="Sinninghe Damste J.S."/>
        </authorList>
    </citation>
    <scope>NUCLEOTIDE SEQUENCE [LARGE SCALE GENOMIC DNA]</scope>
    <source>
        <strain evidence="8">NIOZ-UU82</strain>
    </source>
</reference>
<proteinExistence type="inferred from homology"/>
<keyword evidence="4" id="KW-0255">Endonuclease</keyword>
<evidence type="ECO:0000256" key="2">
    <source>
        <dbReference type="ARBA" id="ARBA00022649"/>
    </source>
</evidence>
<dbReference type="EMBL" id="JACNLL010000076">
    <property type="protein sequence ID" value="MBC8200106.1"/>
    <property type="molecule type" value="Genomic_DNA"/>
</dbReference>
<accession>A0A8J6N6N8</accession>
<evidence type="ECO:0000256" key="5">
    <source>
        <dbReference type="ARBA" id="ARBA00022801"/>
    </source>
</evidence>
<dbReference type="SUPFAM" id="SSF54786">
    <property type="entry name" value="YcfA/nrd intein domain"/>
    <property type="match status" value="1"/>
</dbReference>
<dbReference type="GO" id="GO:0003729">
    <property type="term" value="F:mRNA binding"/>
    <property type="evidence" value="ECO:0007669"/>
    <property type="project" value="InterPro"/>
</dbReference>
<dbReference type="InterPro" id="IPR012933">
    <property type="entry name" value="HicA_mRNA_interferase"/>
</dbReference>
<name>A0A8J6N6N8_9BACT</name>
<keyword evidence="6" id="KW-0694">RNA-binding</keyword>
<keyword evidence="7" id="KW-0346">Stress response</keyword>
<evidence type="ECO:0000256" key="3">
    <source>
        <dbReference type="ARBA" id="ARBA00022722"/>
    </source>
</evidence>
<comment type="similarity">
    <text evidence="1">Belongs to the HicA mRNA interferase family.</text>
</comment>
<dbReference type="GO" id="GO:0016787">
    <property type="term" value="F:hydrolase activity"/>
    <property type="evidence" value="ECO:0007669"/>
    <property type="project" value="UniProtKB-KW"/>
</dbReference>
<gene>
    <name evidence="8" type="ORF">H8E80_08725</name>
</gene>
<evidence type="ECO:0000313" key="8">
    <source>
        <dbReference type="EMBL" id="MBC8200106.1"/>
    </source>
</evidence>
<evidence type="ECO:0000256" key="4">
    <source>
        <dbReference type="ARBA" id="ARBA00022759"/>
    </source>
</evidence>
<dbReference type="Pfam" id="PF07927">
    <property type="entry name" value="HicA_toxin"/>
    <property type="match status" value="1"/>
</dbReference>
<keyword evidence="3" id="KW-0540">Nuclease</keyword>
<evidence type="ECO:0000313" key="9">
    <source>
        <dbReference type="Proteomes" id="UP000603545"/>
    </source>
</evidence>
<protein>
    <submittedName>
        <fullName evidence="8">Type II toxin-antitoxin system HicA family toxin</fullName>
    </submittedName>
</protein>
<dbReference type="AlphaFoldDB" id="A0A8J6N6N8"/>
<comment type="caution">
    <text evidence="8">The sequence shown here is derived from an EMBL/GenBank/DDBJ whole genome shotgun (WGS) entry which is preliminary data.</text>
</comment>
<keyword evidence="5" id="KW-0378">Hydrolase</keyword>
<dbReference type="Gene3D" id="3.30.920.30">
    <property type="entry name" value="Hypothetical protein"/>
    <property type="match status" value="1"/>
</dbReference>
<organism evidence="8 9">
    <name type="scientific">Candidatus Desulfaltia bathyphila</name>
    <dbReference type="NCBI Taxonomy" id="2841697"/>
    <lineage>
        <taxon>Bacteria</taxon>
        <taxon>Pseudomonadati</taxon>
        <taxon>Thermodesulfobacteriota</taxon>
        <taxon>Desulfobacteria</taxon>
        <taxon>Desulfobacterales</taxon>
        <taxon>Desulfobacterales incertae sedis</taxon>
        <taxon>Candidatus Desulfaltia</taxon>
    </lineage>
</organism>
<evidence type="ECO:0000256" key="6">
    <source>
        <dbReference type="ARBA" id="ARBA00022884"/>
    </source>
</evidence>
<dbReference type="InterPro" id="IPR038570">
    <property type="entry name" value="HicA_sf"/>
</dbReference>
<evidence type="ECO:0000256" key="7">
    <source>
        <dbReference type="ARBA" id="ARBA00023016"/>
    </source>
</evidence>
<dbReference type="GO" id="GO:0004519">
    <property type="term" value="F:endonuclease activity"/>
    <property type="evidence" value="ECO:0007669"/>
    <property type="project" value="UniProtKB-KW"/>
</dbReference>